<dbReference type="Proteomes" id="UP001364764">
    <property type="component" value="Chromosome"/>
</dbReference>
<reference evidence="1 2" key="1">
    <citation type="submission" date="2024-02" db="EMBL/GenBank/DDBJ databases">
        <title>Complete sequences of two Paenibacillus sp. strains and one Lysinibacillus strain isolated from the environment on STAA medium highlight biotechnological potential.</title>
        <authorList>
            <person name="Attere S.A."/>
            <person name="Piche L.C."/>
            <person name="Intertaglia L."/>
            <person name="Lami R."/>
            <person name="Charette S.J."/>
            <person name="Vincent A.T."/>
        </authorList>
    </citation>
    <scope>NUCLEOTIDE SEQUENCE [LARGE SCALE GENOMIC DNA]</scope>
    <source>
        <strain evidence="1 2">Y5S-7</strain>
    </source>
</reference>
<dbReference type="GeneID" id="93474461"/>
<dbReference type="AlphaFoldDB" id="A0ABD8AUZ9"/>
<name>A0ABD8AUZ9_PAEAM</name>
<organism evidence="1 2">
    <name type="scientific">Paenibacillus amylolyticus</name>
    <dbReference type="NCBI Taxonomy" id="1451"/>
    <lineage>
        <taxon>Bacteria</taxon>
        <taxon>Bacillati</taxon>
        <taxon>Bacillota</taxon>
        <taxon>Bacilli</taxon>
        <taxon>Bacillales</taxon>
        <taxon>Paenibacillaceae</taxon>
        <taxon>Paenibacillus</taxon>
    </lineage>
</organism>
<gene>
    <name evidence="1" type="ORF">V6668_03310</name>
</gene>
<proteinExistence type="predicted"/>
<accession>A0ABD8AUZ9</accession>
<protein>
    <recommendedName>
        <fullName evidence="3">Redoxin domain-containing protein</fullName>
    </recommendedName>
</protein>
<dbReference type="SUPFAM" id="SSF52833">
    <property type="entry name" value="Thioredoxin-like"/>
    <property type="match status" value="1"/>
</dbReference>
<evidence type="ECO:0000313" key="2">
    <source>
        <dbReference type="Proteomes" id="UP001364764"/>
    </source>
</evidence>
<evidence type="ECO:0000313" key="1">
    <source>
        <dbReference type="EMBL" id="WWP21233.1"/>
    </source>
</evidence>
<dbReference type="EMBL" id="CP145892">
    <property type="protein sequence ID" value="WWP21233.1"/>
    <property type="molecule type" value="Genomic_DNA"/>
</dbReference>
<sequence>MNLPFKKMNYRPSVLQVGELLPNVLIHEKTTYLYDFIKDEYLMILLLSVSCRSCESALESLVEFSKEHTDANVLILIDAPEREKELLETIFKSYQICSFSSEAMKEQLNTGTIPWLYSIDKEGFIIKSYVCGLDYYNLAIPPYFDYS</sequence>
<dbReference type="InterPro" id="IPR036249">
    <property type="entry name" value="Thioredoxin-like_sf"/>
</dbReference>
<evidence type="ECO:0008006" key="3">
    <source>
        <dbReference type="Google" id="ProtNLM"/>
    </source>
</evidence>
<dbReference type="RefSeq" id="WP_036614191.1">
    <property type="nucleotide sequence ID" value="NZ_CP145892.1"/>
</dbReference>
<dbReference type="Gene3D" id="3.40.30.10">
    <property type="entry name" value="Glutaredoxin"/>
    <property type="match status" value="1"/>
</dbReference>